<dbReference type="EMBL" id="JBBKAJ010000022">
    <property type="protein sequence ID" value="MEJ8636272.1"/>
    <property type="molecule type" value="Genomic_DNA"/>
</dbReference>
<protein>
    <submittedName>
        <fullName evidence="1">Uncharacterized protein</fullName>
    </submittedName>
</protein>
<evidence type="ECO:0000313" key="1">
    <source>
        <dbReference type="EMBL" id="MEJ8636272.1"/>
    </source>
</evidence>
<evidence type="ECO:0000313" key="2">
    <source>
        <dbReference type="Proteomes" id="UP001377168"/>
    </source>
</evidence>
<comment type="caution">
    <text evidence="1">The sequence shown here is derived from an EMBL/GenBank/DDBJ whole genome shotgun (WGS) entry which is preliminary data.</text>
</comment>
<gene>
    <name evidence="1" type="ORF">WKI67_23195</name>
</gene>
<sequence>MQLHRLTHTIVRDQLIPAERANAAEAPERGGDRSVVPGGDAERKLVPGSDN</sequence>
<keyword evidence="2" id="KW-1185">Reference proteome</keyword>
<name>A0ACC6PY05_9ACTN</name>
<accession>A0ACC6PY05</accession>
<proteinExistence type="predicted"/>
<organism evidence="1 2">
    <name type="scientific">Streptomyces achmelvichensis</name>
    <dbReference type="NCBI Taxonomy" id="3134111"/>
    <lineage>
        <taxon>Bacteria</taxon>
        <taxon>Bacillati</taxon>
        <taxon>Actinomycetota</taxon>
        <taxon>Actinomycetes</taxon>
        <taxon>Kitasatosporales</taxon>
        <taxon>Streptomycetaceae</taxon>
        <taxon>Streptomyces</taxon>
    </lineage>
</organism>
<reference evidence="1" key="1">
    <citation type="submission" date="2024-03" db="EMBL/GenBank/DDBJ databases">
        <title>Novel Streptomyces species of biotechnological and ecological value are a feature of Machair soil.</title>
        <authorList>
            <person name="Prole J.R."/>
            <person name="Goodfellow M."/>
            <person name="Allenby N."/>
            <person name="Ward A.C."/>
        </authorList>
    </citation>
    <scope>NUCLEOTIDE SEQUENCE</scope>
    <source>
        <strain evidence="1">MS2.AVA.5</strain>
    </source>
</reference>
<dbReference type="Proteomes" id="UP001377168">
    <property type="component" value="Unassembled WGS sequence"/>
</dbReference>